<feature type="domain" description="Response regulatory" evidence="9">
    <location>
        <begin position="8"/>
        <end position="125"/>
    </location>
</feature>
<dbReference type="PANTHER" id="PTHR43547">
    <property type="entry name" value="TWO-COMPONENT HISTIDINE KINASE"/>
    <property type="match status" value="1"/>
</dbReference>
<dbReference type="SUPFAM" id="SSF55874">
    <property type="entry name" value="ATPase domain of HSP90 chaperone/DNA topoisomerase II/histidine kinase"/>
    <property type="match status" value="1"/>
</dbReference>
<dbReference type="InterPro" id="IPR011006">
    <property type="entry name" value="CheY-like_superfamily"/>
</dbReference>
<dbReference type="SMART" id="SM00388">
    <property type="entry name" value="HisKA"/>
    <property type="match status" value="1"/>
</dbReference>
<dbReference type="SUPFAM" id="SSF47384">
    <property type="entry name" value="Homodimeric domain of signal transducing histidine kinase"/>
    <property type="match status" value="1"/>
</dbReference>
<keyword evidence="4 7" id="KW-0597">Phosphoprotein</keyword>
<name>A0A8J3AU70_9BURK</name>
<dbReference type="SUPFAM" id="SSF52172">
    <property type="entry name" value="CheY-like"/>
    <property type="match status" value="1"/>
</dbReference>
<dbReference type="Gene3D" id="3.40.50.2300">
    <property type="match status" value="1"/>
</dbReference>
<keyword evidence="11" id="KW-1185">Reference proteome</keyword>
<organism evidence="10 11">
    <name type="scientific">Oxalicibacterium solurbis</name>
    <dbReference type="NCBI Taxonomy" id="69280"/>
    <lineage>
        <taxon>Bacteria</taxon>
        <taxon>Pseudomonadati</taxon>
        <taxon>Pseudomonadota</taxon>
        <taxon>Betaproteobacteria</taxon>
        <taxon>Burkholderiales</taxon>
        <taxon>Oxalobacteraceae</taxon>
        <taxon>Oxalicibacterium</taxon>
    </lineage>
</organism>
<dbReference type="SMART" id="SM00387">
    <property type="entry name" value="HATPase_c"/>
    <property type="match status" value="1"/>
</dbReference>
<dbReference type="PROSITE" id="PS50110">
    <property type="entry name" value="RESPONSE_REGULATORY"/>
    <property type="match status" value="1"/>
</dbReference>
<dbReference type="PRINTS" id="PR00344">
    <property type="entry name" value="BCTRLSENSOR"/>
</dbReference>
<dbReference type="EC" id="2.7.13.3" evidence="3"/>
<dbReference type="Gene3D" id="1.10.287.130">
    <property type="match status" value="1"/>
</dbReference>
<dbReference type="GO" id="GO:0005886">
    <property type="term" value="C:plasma membrane"/>
    <property type="evidence" value="ECO:0007669"/>
    <property type="project" value="UniProtKB-SubCell"/>
</dbReference>
<evidence type="ECO:0000259" key="9">
    <source>
        <dbReference type="PROSITE" id="PS50110"/>
    </source>
</evidence>
<comment type="caution">
    <text evidence="10">The sequence shown here is derived from an EMBL/GenBank/DDBJ whole genome shotgun (WGS) entry which is preliminary data.</text>
</comment>
<evidence type="ECO:0000256" key="7">
    <source>
        <dbReference type="PROSITE-ProRule" id="PRU00169"/>
    </source>
</evidence>
<sequence length="403" mass="45577">MPPEERTKLLIVDDLPENLRALHALIRHDDREIHEARSGEEALTLMLEHEFALAILDVQMPGMDGFELAELMRGTEKTRHIPIVFVSAAGRELNYAFKGYESGAVDFLYKPLDYYAVQSKVNVFVDLYQQRNEIRRQVTALEKSRQEQEILMRELHVTQKRLQNAVHMRDEFMSVVAHELRTPLNTLFLETQMRKMQLERGDIATFNTERLEKMVARDGRQIQSMIRLIDDMLDVSRMRSGKLSIRPTETELSGLLARIVGDLTAQAASAGTTITLNAYEHVHGLWDEFRIEQVIVNLLTNAIRYGQKKPIEINLVKTANSARFYVKDRGPGISPADQARIFEPFERGAGNSVSAGLGLGLYISRQLVEAHNGAIAVQSNPDNGTVFTVTLPLSPEHHQAPEA</sequence>
<dbReference type="InterPro" id="IPR004358">
    <property type="entry name" value="Sig_transdc_His_kin-like_C"/>
</dbReference>
<gene>
    <name evidence="10" type="ORF">GCM10011430_08980</name>
</gene>
<evidence type="ECO:0000256" key="2">
    <source>
        <dbReference type="ARBA" id="ARBA00004429"/>
    </source>
</evidence>
<keyword evidence="5" id="KW-0808">Transferase</keyword>
<dbReference type="SMART" id="SM00448">
    <property type="entry name" value="REC"/>
    <property type="match status" value="1"/>
</dbReference>
<evidence type="ECO:0000256" key="4">
    <source>
        <dbReference type="ARBA" id="ARBA00022553"/>
    </source>
</evidence>
<dbReference type="RefSeq" id="WP_188419757.1">
    <property type="nucleotide sequence ID" value="NZ_BMDP01000001.1"/>
</dbReference>
<dbReference type="InterPro" id="IPR003661">
    <property type="entry name" value="HisK_dim/P_dom"/>
</dbReference>
<accession>A0A8J3AU70</accession>
<dbReference type="Pfam" id="PF00512">
    <property type="entry name" value="HisKA"/>
    <property type="match status" value="1"/>
</dbReference>
<dbReference type="InterPro" id="IPR005467">
    <property type="entry name" value="His_kinase_dom"/>
</dbReference>
<dbReference type="GO" id="GO:0000155">
    <property type="term" value="F:phosphorelay sensor kinase activity"/>
    <property type="evidence" value="ECO:0007669"/>
    <property type="project" value="InterPro"/>
</dbReference>
<feature type="modified residue" description="4-aspartylphosphate" evidence="7">
    <location>
        <position position="57"/>
    </location>
</feature>
<dbReference type="AlphaFoldDB" id="A0A8J3AU70"/>
<evidence type="ECO:0000256" key="1">
    <source>
        <dbReference type="ARBA" id="ARBA00000085"/>
    </source>
</evidence>
<evidence type="ECO:0000313" key="11">
    <source>
        <dbReference type="Proteomes" id="UP000627205"/>
    </source>
</evidence>
<evidence type="ECO:0000313" key="10">
    <source>
        <dbReference type="EMBL" id="GGI53724.1"/>
    </source>
</evidence>
<dbReference type="Pfam" id="PF02518">
    <property type="entry name" value="HATPase_c"/>
    <property type="match status" value="1"/>
</dbReference>
<dbReference type="CDD" id="cd00075">
    <property type="entry name" value="HATPase"/>
    <property type="match status" value="1"/>
</dbReference>
<dbReference type="InterPro" id="IPR001789">
    <property type="entry name" value="Sig_transdc_resp-reg_receiver"/>
</dbReference>
<dbReference type="PANTHER" id="PTHR43547:SF2">
    <property type="entry name" value="HYBRID SIGNAL TRANSDUCTION HISTIDINE KINASE C"/>
    <property type="match status" value="1"/>
</dbReference>
<feature type="domain" description="Histidine kinase" evidence="8">
    <location>
        <begin position="175"/>
        <end position="395"/>
    </location>
</feature>
<evidence type="ECO:0000256" key="6">
    <source>
        <dbReference type="ARBA" id="ARBA00022777"/>
    </source>
</evidence>
<dbReference type="InterPro" id="IPR003594">
    <property type="entry name" value="HATPase_dom"/>
</dbReference>
<dbReference type="EMBL" id="BMDP01000001">
    <property type="protein sequence ID" value="GGI53724.1"/>
    <property type="molecule type" value="Genomic_DNA"/>
</dbReference>
<protein>
    <recommendedName>
        <fullName evidence="3">histidine kinase</fullName>
        <ecNumber evidence="3">2.7.13.3</ecNumber>
    </recommendedName>
</protein>
<keyword evidence="6 10" id="KW-0418">Kinase</keyword>
<dbReference type="PROSITE" id="PS50109">
    <property type="entry name" value="HIS_KIN"/>
    <property type="match status" value="1"/>
</dbReference>
<dbReference type="InterPro" id="IPR036097">
    <property type="entry name" value="HisK_dim/P_sf"/>
</dbReference>
<evidence type="ECO:0000256" key="3">
    <source>
        <dbReference type="ARBA" id="ARBA00012438"/>
    </source>
</evidence>
<proteinExistence type="predicted"/>
<dbReference type="Pfam" id="PF00072">
    <property type="entry name" value="Response_reg"/>
    <property type="match status" value="1"/>
</dbReference>
<comment type="subcellular location">
    <subcellularLocation>
        <location evidence="2">Cell inner membrane</location>
        <topology evidence="2">Multi-pass membrane protein</topology>
    </subcellularLocation>
</comment>
<dbReference type="CDD" id="cd00082">
    <property type="entry name" value="HisKA"/>
    <property type="match status" value="1"/>
</dbReference>
<dbReference type="InterPro" id="IPR036890">
    <property type="entry name" value="HATPase_C_sf"/>
</dbReference>
<evidence type="ECO:0000259" key="8">
    <source>
        <dbReference type="PROSITE" id="PS50109"/>
    </source>
</evidence>
<dbReference type="Gene3D" id="3.30.565.10">
    <property type="entry name" value="Histidine kinase-like ATPase, C-terminal domain"/>
    <property type="match status" value="1"/>
</dbReference>
<dbReference type="FunFam" id="3.30.565.10:FF:000006">
    <property type="entry name" value="Sensor histidine kinase WalK"/>
    <property type="match status" value="1"/>
</dbReference>
<evidence type="ECO:0000256" key="5">
    <source>
        <dbReference type="ARBA" id="ARBA00022679"/>
    </source>
</evidence>
<dbReference type="Proteomes" id="UP000627205">
    <property type="component" value="Unassembled WGS sequence"/>
</dbReference>
<comment type="catalytic activity">
    <reaction evidence="1">
        <text>ATP + protein L-histidine = ADP + protein N-phospho-L-histidine.</text>
        <dbReference type="EC" id="2.7.13.3"/>
    </reaction>
</comment>
<reference evidence="10" key="1">
    <citation type="journal article" date="2014" name="Int. J. Syst. Evol. Microbiol.">
        <title>Complete genome sequence of Corynebacterium casei LMG S-19264T (=DSM 44701T), isolated from a smear-ripened cheese.</title>
        <authorList>
            <consortium name="US DOE Joint Genome Institute (JGI-PGF)"/>
            <person name="Walter F."/>
            <person name="Albersmeier A."/>
            <person name="Kalinowski J."/>
            <person name="Ruckert C."/>
        </authorList>
    </citation>
    <scope>NUCLEOTIDE SEQUENCE</scope>
    <source>
        <strain evidence="10">CCM 7664</strain>
    </source>
</reference>
<reference evidence="10" key="2">
    <citation type="submission" date="2020-09" db="EMBL/GenBank/DDBJ databases">
        <authorList>
            <person name="Sun Q."/>
            <person name="Sedlacek I."/>
        </authorList>
    </citation>
    <scope>NUCLEOTIDE SEQUENCE</scope>
    <source>
        <strain evidence="10">CCM 7664</strain>
    </source>
</reference>